<dbReference type="Proteomes" id="UP000760860">
    <property type="component" value="Unassembled WGS sequence"/>
</dbReference>
<feature type="compositionally biased region" description="Basic and acidic residues" evidence="1">
    <location>
        <begin position="215"/>
        <end position="226"/>
    </location>
</feature>
<dbReference type="Proteomes" id="UP000735874">
    <property type="component" value="Unassembled WGS sequence"/>
</dbReference>
<feature type="region of interest" description="Disordered" evidence="1">
    <location>
        <begin position="212"/>
        <end position="256"/>
    </location>
</feature>
<sequence length="256" mass="26754">MHNNLTSPSSNSVGLGAVGVAAARHQPALQYIYPSERSASSTLSELDLVEAASASCLDANVARRERSLCLVLLVIPVSARRLDTLRLLSFTSALMLRETVPLVDDRLDLLSRRGAWTSGLSPLNFSVCGVATTPPTSLSSSSDSVSDGGAVANFLSGAGSDSSVSSATGATAAVTGACSSCSFVVRLFLPVAATVLPYAASRARVEALSVASSSRVREPAGERHGTDPQPVAQRHELHEQHGEAQDGGRQQQQQWR</sequence>
<dbReference type="AlphaFoldDB" id="A0A8T1HXK3"/>
<dbReference type="EMBL" id="RCMV01000535">
    <property type="protein sequence ID" value="KAG3215742.1"/>
    <property type="molecule type" value="Genomic_DNA"/>
</dbReference>
<dbReference type="Proteomes" id="UP000697107">
    <property type="component" value="Unassembled WGS sequence"/>
</dbReference>
<evidence type="ECO:0000256" key="1">
    <source>
        <dbReference type="SAM" id="MobiDB-lite"/>
    </source>
</evidence>
<dbReference type="EMBL" id="RCML01000147">
    <property type="protein sequence ID" value="KAG2988709.1"/>
    <property type="molecule type" value="Genomic_DNA"/>
</dbReference>
<accession>A0A8T1HXK3</accession>
<name>A0A8T1HXK3_9STRA</name>
<feature type="compositionally biased region" description="Basic and acidic residues" evidence="1">
    <location>
        <begin position="233"/>
        <end position="246"/>
    </location>
</feature>
<reference evidence="4" key="1">
    <citation type="submission" date="2018-05" db="EMBL/GenBank/DDBJ databases">
        <title>Effector identification in a new, highly contiguous assembly of the strawberry crown rot pathogen Phytophthora cactorum.</title>
        <authorList>
            <person name="Armitage A.D."/>
            <person name="Nellist C.F."/>
            <person name="Bates H."/>
            <person name="Vickerstaff R.J."/>
            <person name="Harrison R.J."/>
        </authorList>
    </citation>
    <scope>NUCLEOTIDE SEQUENCE</scope>
    <source>
        <strain evidence="2">15-7</strain>
        <strain evidence="3">P415</strain>
        <strain evidence="4">P421</strain>
    </source>
</reference>
<evidence type="ECO:0000313" key="4">
    <source>
        <dbReference type="EMBL" id="KAG3215742.1"/>
    </source>
</evidence>
<organism evidence="4 5">
    <name type="scientific">Phytophthora cactorum</name>
    <dbReference type="NCBI Taxonomy" id="29920"/>
    <lineage>
        <taxon>Eukaryota</taxon>
        <taxon>Sar</taxon>
        <taxon>Stramenopiles</taxon>
        <taxon>Oomycota</taxon>
        <taxon>Peronosporomycetes</taxon>
        <taxon>Peronosporales</taxon>
        <taxon>Peronosporaceae</taxon>
        <taxon>Phytophthora</taxon>
    </lineage>
</organism>
<evidence type="ECO:0000313" key="3">
    <source>
        <dbReference type="EMBL" id="KAG2988709.1"/>
    </source>
</evidence>
<gene>
    <name evidence="2" type="ORF">PC113_g19527</name>
    <name evidence="3" type="ORF">PC118_g6559</name>
    <name evidence="4" type="ORF">PC129_g13373</name>
</gene>
<comment type="caution">
    <text evidence="4">The sequence shown here is derived from an EMBL/GenBank/DDBJ whole genome shotgun (WGS) entry which is preliminary data.</text>
</comment>
<protein>
    <submittedName>
        <fullName evidence="4">Uncharacterized protein</fullName>
    </submittedName>
</protein>
<evidence type="ECO:0000313" key="5">
    <source>
        <dbReference type="Proteomes" id="UP000760860"/>
    </source>
</evidence>
<proteinExistence type="predicted"/>
<dbReference type="EMBL" id="RCMG01001010">
    <property type="protein sequence ID" value="KAG2839192.1"/>
    <property type="molecule type" value="Genomic_DNA"/>
</dbReference>
<evidence type="ECO:0000313" key="2">
    <source>
        <dbReference type="EMBL" id="KAG2839192.1"/>
    </source>
</evidence>